<gene>
    <name evidence="1" type="ORF">ASJ81_13100</name>
</gene>
<evidence type="ECO:0000313" key="2">
    <source>
        <dbReference type="Proteomes" id="UP000218164"/>
    </source>
</evidence>
<proteinExistence type="predicted"/>
<reference evidence="1 2" key="1">
    <citation type="journal article" date="2017" name="BMC Genomics">
        <title>Genomic analysis of methanogenic archaea reveals a shift towards energy conservation.</title>
        <authorList>
            <person name="Gilmore S.P."/>
            <person name="Henske J.K."/>
            <person name="Sexton J.A."/>
            <person name="Solomon K.V."/>
            <person name="Seppala S."/>
            <person name="Yoo J.I."/>
            <person name="Huyett L.M."/>
            <person name="Pressman A."/>
            <person name="Cogan J.Z."/>
            <person name="Kivenson V."/>
            <person name="Peng X."/>
            <person name="Tan Y."/>
            <person name="Valentine D.L."/>
            <person name="O'Malley M.A."/>
        </authorList>
    </citation>
    <scope>NUCLEOTIDE SEQUENCE [LARGE SCALE GENOMIC DNA]</scope>
    <source>
        <strain evidence="1 2">MC-15</strain>
    </source>
</reference>
<name>A0A2A2HMR3_9EURY</name>
<accession>A0A2A2HMR3</accession>
<keyword evidence="2" id="KW-1185">Reference proteome</keyword>
<organism evidence="1 2">
    <name type="scientific">Methanosarcina spelaei</name>
    <dbReference type="NCBI Taxonomy" id="1036679"/>
    <lineage>
        <taxon>Archaea</taxon>
        <taxon>Methanobacteriati</taxon>
        <taxon>Methanobacteriota</taxon>
        <taxon>Stenosarchaea group</taxon>
        <taxon>Methanomicrobia</taxon>
        <taxon>Methanosarcinales</taxon>
        <taxon>Methanosarcinaceae</taxon>
        <taxon>Methanosarcina</taxon>
    </lineage>
</organism>
<protein>
    <submittedName>
        <fullName evidence="1">Uncharacterized protein</fullName>
    </submittedName>
</protein>
<comment type="caution">
    <text evidence="1">The sequence shown here is derived from an EMBL/GenBank/DDBJ whole genome shotgun (WGS) entry which is preliminary data.</text>
</comment>
<evidence type="ECO:0000313" key="1">
    <source>
        <dbReference type="EMBL" id="PAV10574.1"/>
    </source>
</evidence>
<dbReference type="EMBL" id="LMVP01000553">
    <property type="protein sequence ID" value="PAV10574.1"/>
    <property type="molecule type" value="Genomic_DNA"/>
</dbReference>
<sequence>MSVNFTDSGASPDVGYAVKAATGAGAFVDFVVEAASAVADNSIILINAMDIFCFVLIVSPAL</sequence>
<dbReference type="Proteomes" id="UP000218164">
    <property type="component" value="Unassembled WGS sequence"/>
</dbReference>
<dbReference type="AlphaFoldDB" id="A0A2A2HMR3"/>